<keyword evidence="9 13" id="KW-1207">Sterol metabolism</keyword>
<keyword evidence="11 12" id="KW-0456">Lyase</keyword>
<evidence type="ECO:0000256" key="11">
    <source>
        <dbReference type="ARBA" id="ARBA00023239"/>
    </source>
</evidence>
<gene>
    <name evidence="16" type="ORF">CSSPTR1EN2_LOCUS13071</name>
</gene>
<evidence type="ECO:0000256" key="12">
    <source>
        <dbReference type="PIRNR" id="PIRNR015950"/>
    </source>
</evidence>
<reference evidence="16" key="1">
    <citation type="submission" date="2024-02" db="EMBL/GenBank/DDBJ databases">
        <authorList>
            <consortium name="ELIXIR-Norway"/>
            <consortium name="Elixir Norway"/>
        </authorList>
    </citation>
    <scope>NUCLEOTIDE SEQUENCE</scope>
</reference>
<keyword evidence="6 13" id="KW-0752">Steroid biosynthesis</keyword>
<comment type="catalytic activity">
    <reaction evidence="12 13">
        <text>(R)-5-diphosphomevalonate + ATP = isopentenyl diphosphate + ADP + phosphate + CO2</text>
        <dbReference type="Rhea" id="RHEA:23732"/>
        <dbReference type="ChEBI" id="CHEBI:16526"/>
        <dbReference type="ChEBI" id="CHEBI:30616"/>
        <dbReference type="ChEBI" id="CHEBI:43474"/>
        <dbReference type="ChEBI" id="CHEBI:57557"/>
        <dbReference type="ChEBI" id="CHEBI:128769"/>
        <dbReference type="ChEBI" id="CHEBI:456216"/>
        <dbReference type="EC" id="4.1.1.33"/>
    </reaction>
</comment>
<feature type="domain" description="Diphosphomevalonate decarboxylase-like N-terminal" evidence="15">
    <location>
        <begin position="16"/>
        <end position="191"/>
    </location>
</feature>
<dbReference type="Gene3D" id="3.30.70.890">
    <property type="entry name" value="GHMP kinase, C-terminal domain"/>
    <property type="match status" value="1"/>
</dbReference>
<evidence type="ECO:0000256" key="1">
    <source>
        <dbReference type="ARBA" id="ARBA00008831"/>
    </source>
</evidence>
<dbReference type="InterPro" id="IPR014721">
    <property type="entry name" value="Ribsml_uS5_D2-typ_fold_subgr"/>
</dbReference>
<dbReference type="PIRSF" id="PIRSF015950">
    <property type="entry name" value="Mev_P_decrbx"/>
    <property type="match status" value="1"/>
</dbReference>
<dbReference type="Pfam" id="PF22700">
    <property type="entry name" value="MVD-like_N"/>
    <property type="match status" value="1"/>
</dbReference>
<keyword evidence="3 13" id="KW-0444">Lipid biosynthesis</keyword>
<evidence type="ECO:0000259" key="15">
    <source>
        <dbReference type="Pfam" id="PF22700"/>
    </source>
</evidence>
<dbReference type="InterPro" id="IPR020568">
    <property type="entry name" value="Ribosomal_Su5_D2-typ_SF"/>
</dbReference>
<evidence type="ECO:0000256" key="7">
    <source>
        <dbReference type="ARBA" id="ARBA00023011"/>
    </source>
</evidence>
<sequence length="426" mass="46735">MGKEGNEWVVTRTGRAPSNIAVIKYWGKRDEKLILPINSSISVTLDPAHLSATTTVSASPAFESDRLWLNGKEVSMEGVRYKNCLREMRARATDMVDERTGVTIRKQDWANVHVHIASENNFPTAAGLASSAAGFACLVFTLAQLFGVKETYEGELSAIARLGSGSACRSLYGGFVKWNMGQDVDGKDSIATQLAEHTHWDDLVIIIAVVSSQQKETSSTAGMQESVRTSPLLHFRAQEVVPQRIKQMEEAVKTCDFEEFAKLTCADSNQFHATCLDTSPPIFYLNDTSRRLIGLVERWNRFAGKPQVAYTFDAGPNAVMFARDQEVAVLLLQRLLFQFPPLPDVELSSYVVGDQSVLKSAQLDSQQDLQTIPVPAEMAGAVMPLRTPGELGYIICTRPGQGAYVLNADNVGLLDPISGLPLQLHQ</sequence>
<keyword evidence="17" id="KW-1185">Reference proteome</keyword>
<dbReference type="InterPro" id="IPR005935">
    <property type="entry name" value="Mev_decarb"/>
</dbReference>
<dbReference type="Proteomes" id="UP001497512">
    <property type="component" value="Chromosome 2"/>
</dbReference>
<evidence type="ECO:0000259" key="14">
    <source>
        <dbReference type="Pfam" id="PF18376"/>
    </source>
</evidence>
<protein>
    <recommendedName>
        <fullName evidence="2 12">Diphosphomevalonate decarboxylase</fullName>
        <ecNumber evidence="2 12">4.1.1.33</ecNumber>
    </recommendedName>
</protein>
<comment type="function">
    <text evidence="13">Performs the first committed step in the biosynthesis of isoprene-containing compounds such as sterols and terpenoids.</text>
</comment>
<evidence type="ECO:0000256" key="4">
    <source>
        <dbReference type="ARBA" id="ARBA00022741"/>
    </source>
</evidence>
<dbReference type="Gene3D" id="3.30.230.10">
    <property type="match status" value="1"/>
</dbReference>
<comment type="similarity">
    <text evidence="1 12 13">Belongs to the diphosphomevalonate decarboxylase family.</text>
</comment>
<dbReference type="PANTHER" id="PTHR10977">
    <property type="entry name" value="DIPHOSPHOMEVALONATE DECARBOXYLASE"/>
    <property type="match status" value="1"/>
</dbReference>
<evidence type="ECO:0000256" key="2">
    <source>
        <dbReference type="ARBA" id="ARBA00012296"/>
    </source>
</evidence>
<dbReference type="InterPro" id="IPR029765">
    <property type="entry name" value="Mev_diP_decarb"/>
</dbReference>
<dbReference type="Pfam" id="PF18376">
    <property type="entry name" value="MDD_C"/>
    <property type="match status" value="1"/>
</dbReference>
<evidence type="ECO:0000313" key="16">
    <source>
        <dbReference type="EMBL" id="CAK9215922.1"/>
    </source>
</evidence>
<name>A0ABP0U9Q8_9BRYO</name>
<dbReference type="EMBL" id="OZ019894">
    <property type="protein sequence ID" value="CAK9215922.1"/>
    <property type="molecule type" value="Genomic_DNA"/>
</dbReference>
<dbReference type="NCBIfam" id="TIGR01240">
    <property type="entry name" value="mevDPdecarb"/>
    <property type="match status" value="1"/>
</dbReference>
<keyword evidence="10 13" id="KW-0753">Steroid metabolism</keyword>
<dbReference type="SUPFAM" id="SSF54211">
    <property type="entry name" value="Ribosomal protein S5 domain 2-like"/>
    <property type="match status" value="1"/>
</dbReference>
<evidence type="ECO:0000256" key="8">
    <source>
        <dbReference type="ARBA" id="ARBA00023098"/>
    </source>
</evidence>
<evidence type="ECO:0000256" key="10">
    <source>
        <dbReference type="ARBA" id="ARBA00023221"/>
    </source>
</evidence>
<dbReference type="InterPro" id="IPR036554">
    <property type="entry name" value="GHMP_kinase_C_sf"/>
</dbReference>
<evidence type="ECO:0000256" key="5">
    <source>
        <dbReference type="ARBA" id="ARBA00022840"/>
    </source>
</evidence>
<evidence type="ECO:0000256" key="13">
    <source>
        <dbReference type="RuleBase" id="RU363086"/>
    </source>
</evidence>
<evidence type="ECO:0000256" key="6">
    <source>
        <dbReference type="ARBA" id="ARBA00022955"/>
    </source>
</evidence>
<feature type="domain" description="Mvd1 C-terminal" evidence="14">
    <location>
        <begin position="205"/>
        <end position="403"/>
    </location>
</feature>
<dbReference type="EC" id="4.1.1.33" evidence="2 12"/>
<evidence type="ECO:0000313" key="17">
    <source>
        <dbReference type="Proteomes" id="UP001497512"/>
    </source>
</evidence>
<keyword evidence="5 12" id="KW-0067">ATP-binding</keyword>
<dbReference type="InterPro" id="IPR041431">
    <property type="entry name" value="Mvd1_C"/>
</dbReference>
<accession>A0ABP0U9Q8</accession>
<dbReference type="PANTHER" id="PTHR10977:SF3">
    <property type="entry name" value="DIPHOSPHOMEVALONATE DECARBOXYLASE"/>
    <property type="match status" value="1"/>
</dbReference>
<keyword evidence="7 13" id="KW-0756">Sterol biosynthesis</keyword>
<dbReference type="SUPFAM" id="SSF55060">
    <property type="entry name" value="GHMP Kinase, C-terminal domain"/>
    <property type="match status" value="1"/>
</dbReference>
<evidence type="ECO:0000256" key="9">
    <source>
        <dbReference type="ARBA" id="ARBA00023166"/>
    </source>
</evidence>
<organism evidence="16 17">
    <name type="scientific">Sphagnum troendelagicum</name>
    <dbReference type="NCBI Taxonomy" id="128251"/>
    <lineage>
        <taxon>Eukaryota</taxon>
        <taxon>Viridiplantae</taxon>
        <taxon>Streptophyta</taxon>
        <taxon>Embryophyta</taxon>
        <taxon>Bryophyta</taxon>
        <taxon>Sphagnophytina</taxon>
        <taxon>Sphagnopsida</taxon>
        <taxon>Sphagnales</taxon>
        <taxon>Sphagnaceae</taxon>
        <taxon>Sphagnum</taxon>
    </lineage>
</organism>
<proteinExistence type="inferred from homology"/>
<dbReference type="InterPro" id="IPR053859">
    <property type="entry name" value="MVD-like_N"/>
</dbReference>
<keyword evidence="4 12" id="KW-0547">Nucleotide-binding</keyword>
<evidence type="ECO:0000256" key="3">
    <source>
        <dbReference type="ARBA" id="ARBA00022516"/>
    </source>
</evidence>
<keyword evidence="8 12" id="KW-0443">Lipid metabolism</keyword>